<protein>
    <recommendedName>
        <fullName evidence="4">DUF2273 domain-containing protein</fullName>
    </recommendedName>
</protein>
<dbReference type="InterPro" id="IPR018730">
    <property type="entry name" value="DUF2273"/>
</dbReference>
<evidence type="ECO:0000256" key="1">
    <source>
        <dbReference type="SAM" id="Phobius"/>
    </source>
</evidence>
<keyword evidence="1" id="KW-0472">Membrane</keyword>
<gene>
    <name evidence="2" type="ORF">HMPREF9248_0924</name>
</gene>
<keyword evidence="3" id="KW-1185">Reference proteome</keyword>
<dbReference type="Pfam" id="PF10031">
    <property type="entry name" value="DUF2273"/>
    <property type="match status" value="1"/>
</dbReference>
<proteinExistence type="predicted"/>
<comment type="caution">
    <text evidence="2">The sequence shown here is derived from an EMBL/GenBank/DDBJ whole genome shotgun (WGS) entry which is preliminary data.</text>
</comment>
<keyword evidence="1" id="KW-0812">Transmembrane</keyword>
<feature type="transmembrane region" description="Helical" evidence="1">
    <location>
        <begin position="136"/>
        <end position="153"/>
    </location>
</feature>
<evidence type="ECO:0008006" key="4">
    <source>
        <dbReference type="Google" id="ProtNLM"/>
    </source>
</evidence>
<feature type="transmembrane region" description="Helical" evidence="1">
    <location>
        <begin position="113"/>
        <end position="130"/>
    </location>
</feature>
<name>A0ABN0B088_9ACTN</name>
<accession>A0ABN0B088</accession>
<evidence type="ECO:0000313" key="3">
    <source>
        <dbReference type="Proteomes" id="UP000004431"/>
    </source>
</evidence>
<reference evidence="2 3" key="1">
    <citation type="submission" date="2010-08" db="EMBL/GenBank/DDBJ databases">
        <authorList>
            <person name="Durkin A.S."/>
            <person name="Madupu R."/>
            <person name="Torralba M."/>
            <person name="Gillis M."/>
            <person name="Methe B."/>
            <person name="Sutton G."/>
            <person name="Nelson K.E."/>
        </authorList>
    </citation>
    <scope>NUCLEOTIDE SEQUENCE [LARGE SCALE GENOMIC DNA]</scope>
    <source>
        <strain evidence="2 3">PB189-T1-4</strain>
    </source>
</reference>
<evidence type="ECO:0000313" key="2">
    <source>
        <dbReference type="EMBL" id="EFL44187.1"/>
    </source>
</evidence>
<keyword evidence="1" id="KW-1133">Transmembrane helix</keyword>
<dbReference type="RefSeq" id="WP_006303895.1">
    <property type="nucleotide sequence ID" value="NZ_AEDQ01000017.1"/>
</dbReference>
<dbReference type="EMBL" id="AEDQ01000017">
    <property type="protein sequence ID" value="EFL44187.1"/>
    <property type="molecule type" value="Genomic_DNA"/>
</dbReference>
<dbReference type="Proteomes" id="UP000004431">
    <property type="component" value="Unassembled WGS sequence"/>
</dbReference>
<sequence>MAQTIIDTQLQPGLQVQSSAEQSSQVCDVCAASAHGAPQKRDMHGVSEQKVQVEKKVQVESHAQNEHAPCVHTHAKADASENTSCSQSSSFHILQCILSGAWLHATFPGREHAVLGGVCGLIAALLIFWIGVWRVLLIVVCVAVGVAFGQLFDGKPRLLKLIKDMFRDKRI</sequence>
<organism evidence="2 3">
    <name type="scientific">Fannyhessea vaginae PB189-T1-4</name>
    <dbReference type="NCBI Taxonomy" id="866774"/>
    <lineage>
        <taxon>Bacteria</taxon>
        <taxon>Bacillati</taxon>
        <taxon>Actinomycetota</taxon>
        <taxon>Coriobacteriia</taxon>
        <taxon>Coriobacteriales</taxon>
        <taxon>Atopobiaceae</taxon>
        <taxon>Fannyhessea</taxon>
    </lineage>
</organism>